<dbReference type="EMBL" id="PZJH01000013">
    <property type="protein sequence ID" value="RAK43597.1"/>
    <property type="molecule type" value="Genomic_DNA"/>
</dbReference>
<evidence type="ECO:0000313" key="3">
    <source>
        <dbReference type="Proteomes" id="UP000249808"/>
    </source>
</evidence>
<proteinExistence type="predicted"/>
<evidence type="ECO:0000259" key="1">
    <source>
        <dbReference type="Pfam" id="PF07969"/>
    </source>
</evidence>
<dbReference type="InterPro" id="IPR013108">
    <property type="entry name" value="Amidohydro_3"/>
</dbReference>
<keyword evidence="3" id="KW-1185">Reference proteome</keyword>
<reference evidence="2 3" key="1">
    <citation type="journal article" date="2018" name="Front. Microbiol.">
        <title>Description and Comparative Genomics of Macrococcus caseolyticus subsp. hominis subsp. nov., Macrococcus goetzii sp. nov., Macrococcus epidermidis sp. nov., and Macrococcus bohemicus sp. nov., Novel Macrococci From Human Clinical Material With Virulence Potential and Suspected Uptake of Foreign DNA by Natural Transformation.</title>
        <authorList>
            <person name="Maslanova I."/>
            <person name="Wertheimer Z."/>
            <person name="Sedlacek I."/>
            <person name="Svec P."/>
            <person name="Indrakova A."/>
            <person name="Kovarovic V."/>
            <person name="Schumann P."/>
            <person name="Sproer C."/>
            <person name="Kralova S."/>
            <person name="Sedo O."/>
            <person name="Kristofova L."/>
            <person name="Vrbovska V."/>
            <person name="Fuzik T."/>
            <person name="Petras P."/>
            <person name="Zdrahal Z."/>
            <person name="Ruzickova V."/>
            <person name="Doskar J."/>
            <person name="Pantucek R."/>
        </authorList>
    </citation>
    <scope>NUCLEOTIDE SEQUENCE [LARGE SCALE GENOMIC DNA]</scope>
    <source>
        <strain evidence="2 3">01/688</strain>
    </source>
</reference>
<dbReference type="Gene3D" id="2.30.40.10">
    <property type="entry name" value="Urease, subunit C, domain 1"/>
    <property type="match status" value="1"/>
</dbReference>
<name>A0A327ZMD3_9STAP</name>
<feature type="domain" description="Amidohydrolase 3" evidence="1">
    <location>
        <begin position="45"/>
        <end position="514"/>
    </location>
</feature>
<dbReference type="PANTHER" id="PTHR22642">
    <property type="entry name" value="IMIDAZOLONEPROPIONASE"/>
    <property type="match status" value="1"/>
</dbReference>
<comment type="caution">
    <text evidence="2">The sequence shown here is derived from an EMBL/GenBank/DDBJ whole genome shotgun (WGS) entry which is preliminary data.</text>
</comment>
<dbReference type="GO" id="GO:0016810">
    <property type="term" value="F:hydrolase activity, acting on carbon-nitrogen (but not peptide) bonds"/>
    <property type="evidence" value="ECO:0007669"/>
    <property type="project" value="InterPro"/>
</dbReference>
<dbReference type="SUPFAM" id="SSF51338">
    <property type="entry name" value="Composite domain of metallo-dependent hydrolases"/>
    <property type="match status" value="1"/>
</dbReference>
<dbReference type="Gene3D" id="3.20.20.140">
    <property type="entry name" value="Metal-dependent hydrolases"/>
    <property type="match status" value="1"/>
</dbReference>
<keyword evidence="2" id="KW-0378">Hydrolase</keyword>
<sequence>MLELYFNGPIYTMKREDETVQAVLVEGNRIKAIYQEVPDLKDVKYIDLNGNAMFPGFVDTHIHLVGTGIALRGVNFKDDDDIEIIIEKIRNATENMDDSSFLICEGYNENQLDGYKITKDDIDAITDKKVIIKRVCRHAAIVNSSVFEYFNINDNVADMPGGHYEKVDGVLNGWVHDNAMEAMLEVASIEDEASLTGHVEYAVQQFTQAGLTGVHTEDLAYYNDFKDVLNAYKNVINKDNPFRLNILRHTEVIEDVVQYAFEYNDYFRPDAMKFYADGALGGRTALFSEPYSDEDTYGLAIYTPDELAEQVKKARNLDVNIAVHMIGDKAVEMVLDAIEAYPPRSGRDRLIHVSFLREDLIERMARLNIICDIQPMFVASDFPWAIERVGASRIRYSYPWKSLLDKGIICGGGSDSPIEDFRPLSGIAAAVNRKAADDKSDGYNMTEALSVFEAISLYTTEAAKVADNVPAYGTIEEGKIADFTILKEDPFKVDRYQLQGIEVAATVIDGKIVYQAENLK</sequence>
<dbReference type="Pfam" id="PF07969">
    <property type="entry name" value="Amidohydro_3"/>
    <property type="match status" value="1"/>
</dbReference>
<dbReference type="InterPro" id="IPR011059">
    <property type="entry name" value="Metal-dep_hydrolase_composite"/>
</dbReference>
<dbReference type="CDD" id="cd01300">
    <property type="entry name" value="YtcJ_like"/>
    <property type="match status" value="1"/>
</dbReference>
<accession>A0A327ZMD3</accession>
<dbReference type="AlphaFoldDB" id="A0A327ZMD3"/>
<organism evidence="2 3">
    <name type="scientific">Macrococcus epidermidis</name>
    <dbReference type="NCBI Taxonomy" id="1902580"/>
    <lineage>
        <taxon>Bacteria</taxon>
        <taxon>Bacillati</taxon>
        <taxon>Bacillota</taxon>
        <taxon>Bacilli</taxon>
        <taxon>Bacillales</taxon>
        <taxon>Staphylococcaceae</taxon>
        <taxon>Macrococcus</taxon>
    </lineage>
</organism>
<dbReference type="SUPFAM" id="SSF51556">
    <property type="entry name" value="Metallo-dependent hydrolases"/>
    <property type="match status" value="1"/>
</dbReference>
<protein>
    <submittedName>
        <fullName evidence="2">Amidohydrolase</fullName>
    </submittedName>
</protein>
<dbReference type="InterPro" id="IPR032466">
    <property type="entry name" value="Metal_Hydrolase"/>
</dbReference>
<dbReference type="Gene3D" id="3.10.310.70">
    <property type="match status" value="1"/>
</dbReference>
<evidence type="ECO:0000313" key="2">
    <source>
        <dbReference type="EMBL" id="RAK43597.1"/>
    </source>
</evidence>
<dbReference type="InterPro" id="IPR033932">
    <property type="entry name" value="YtcJ-like"/>
</dbReference>
<dbReference type="PANTHER" id="PTHR22642:SF2">
    <property type="entry name" value="PROTEIN LONG AFTER FAR-RED 3"/>
    <property type="match status" value="1"/>
</dbReference>
<dbReference type="Proteomes" id="UP000249808">
    <property type="component" value="Unassembled WGS sequence"/>
</dbReference>
<gene>
    <name evidence="2" type="ORF">BHU61_13010</name>
</gene>